<evidence type="ECO:0000313" key="2">
    <source>
        <dbReference type="EMBL" id="AEQ20309.1"/>
    </source>
</evidence>
<keyword evidence="1" id="KW-1133">Transmembrane helix</keyword>
<feature type="transmembrane region" description="Helical" evidence="1">
    <location>
        <begin position="163"/>
        <end position="184"/>
    </location>
</feature>
<feature type="transmembrane region" description="Helical" evidence="1">
    <location>
        <begin position="190"/>
        <end position="210"/>
    </location>
</feature>
<sequence length="287" mass="30284">MELQELGLLYRQTASDLSVVLEDASSAQLAAYLKQLLGRSHNLIYMGYRPKAGGIVSFYLNTYPGVFRETLPLTLVAIAIFALGAIAGWAAAVHDPGFANRMLGPKMMETIERRQMWTESVVAIKPVAASAITTNNLTVAFTMFASGITVIGPVWLSLFNGLLLGVVGAATWHAGMAISLWSFVAPHGSLELPAIFIAGGAGLDIARALLFPGMLPRREALTRAGGRASRLVLGTLPLLLVAGTIEGFFSPTDAPVAMKFALGGLLFAALLAYLFGRSSSVTEGSGL</sequence>
<reference evidence="2" key="2">
    <citation type="journal article" date="2011" name="J. Bacteriol.">
        <title>Long-chain N-acyl amino acid synthases are linked to the putative PEP-CTERM/exosortase protein-sorting system in Gram-negative bacteria.</title>
        <authorList>
            <person name="Craig J.W."/>
            <person name="Cherry M.A."/>
            <person name="Brady S.F."/>
        </authorList>
    </citation>
    <scope>NUCLEOTIDE SEQUENCE</scope>
</reference>
<dbReference type="EMBL" id="JF429405">
    <property type="protein sequence ID" value="AEQ20309.1"/>
    <property type="molecule type" value="Genomic_DNA"/>
</dbReference>
<protein>
    <submittedName>
        <fullName evidence="2">Integral membrane protein DUF95</fullName>
    </submittedName>
</protein>
<proteinExistence type="predicted"/>
<feature type="transmembrane region" description="Helical" evidence="1">
    <location>
        <begin position="231"/>
        <end position="250"/>
    </location>
</feature>
<dbReference type="PANTHER" id="PTHR35337:SF1">
    <property type="entry name" value="SLR1478 PROTEIN"/>
    <property type="match status" value="1"/>
</dbReference>
<reference evidence="2" key="1">
    <citation type="journal article" date="2004" name="Appl. Environ. Microbiol.">
        <title>Long-chain N-acyltyrosine synthases from environmental DNA.</title>
        <authorList>
            <person name="Brady S.F."/>
            <person name="Chao C.J."/>
            <person name="Clardy J."/>
        </authorList>
    </citation>
    <scope>NUCLEOTIDE SEQUENCE</scope>
</reference>
<accession>G4WV57</accession>
<feature type="transmembrane region" description="Helical" evidence="1">
    <location>
        <begin position="137"/>
        <end position="156"/>
    </location>
</feature>
<name>G4WV57_9BACT</name>
<keyword evidence="1" id="KW-0472">Membrane</keyword>
<dbReference type="InterPro" id="IPR002798">
    <property type="entry name" value="SpoIIM-like"/>
</dbReference>
<feature type="transmembrane region" description="Helical" evidence="1">
    <location>
        <begin position="71"/>
        <end position="92"/>
    </location>
</feature>
<dbReference type="PANTHER" id="PTHR35337">
    <property type="entry name" value="SLR1478 PROTEIN"/>
    <property type="match status" value="1"/>
</dbReference>
<feature type="transmembrane region" description="Helical" evidence="1">
    <location>
        <begin position="256"/>
        <end position="275"/>
    </location>
</feature>
<dbReference type="Pfam" id="PF01944">
    <property type="entry name" value="SpoIIM"/>
    <property type="match status" value="1"/>
</dbReference>
<dbReference type="AlphaFoldDB" id="G4WV57"/>
<organism evidence="2">
    <name type="scientific">uncultured bacterium CSLG10</name>
    <dbReference type="NCBI Taxonomy" id="1091576"/>
    <lineage>
        <taxon>Bacteria</taxon>
        <taxon>environmental samples</taxon>
    </lineage>
</organism>
<evidence type="ECO:0000256" key="1">
    <source>
        <dbReference type="SAM" id="Phobius"/>
    </source>
</evidence>
<keyword evidence="1" id="KW-0812">Transmembrane</keyword>